<organism evidence="6 7">
    <name type="scientific">Streptomyces acidicola</name>
    <dbReference type="NCBI Taxonomy" id="2596892"/>
    <lineage>
        <taxon>Bacteria</taxon>
        <taxon>Bacillati</taxon>
        <taxon>Actinomycetota</taxon>
        <taxon>Actinomycetes</taxon>
        <taxon>Kitasatosporales</taxon>
        <taxon>Streptomycetaceae</taxon>
        <taxon>Streptomyces</taxon>
    </lineage>
</organism>
<sequence>MSEEKLLAGIPETWWSTPYAGARFPGARSVKENPGLVAGANCQLFAYEVLRLYGIDVPAWRSSELWDDTGRTVRVSEAEPLDLALFNATENAWGAHVGVVVGERRVLHLSAEVGHPAVWSMADFAARDRYRNLIGFKRARRG</sequence>
<dbReference type="Gene3D" id="3.90.1720.10">
    <property type="entry name" value="endopeptidase domain like (from Nostoc punctiforme)"/>
    <property type="match status" value="1"/>
</dbReference>
<dbReference type="GO" id="GO:0008234">
    <property type="term" value="F:cysteine-type peptidase activity"/>
    <property type="evidence" value="ECO:0007669"/>
    <property type="project" value="UniProtKB-KW"/>
</dbReference>
<evidence type="ECO:0000256" key="3">
    <source>
        <dbReference type="ARBA" id="ARBA00022801"/>
    </source>
</evidence>
<keyword evidence="7" id="KW-1185">Reference proteome</keyword>
<comment type="similarity">
    <text evidence="1">Belongs to the peptidase C40 family.</text>
</comment>
<evidence type="ECO:0000313" key="6">
    <source>
        <dbReference type="EMBL" id="MPY48508.1"/>
    </source>
</evidence>
<feature type="domain" description="NlpC/P60" evidence="5">
    <location>
        <begin position="1"/>
        <end position="140"/>
    </location>
</feature>
<dbReference type="InterPro" id="IPR038765">
    <property type="entry name" value="Papain-like_cys_pep_sf"/>
</dbReference>
<dbReference type="AlphaFoldDB" id="A0A5N8WPP6"/>
<dbReference type="GO" id="GO:0006508">
    <property type="term" value="P:proteolysis"/>
    <property type="evidence" value="ECO:0007669"/>
    <property type="project" value="UniProtKB-KW"/>
</dbReference>
<comment type="caution">
    <text evidence="6">The sequence shown here is derived from an EMBL/GenBank/DDBJ whole genome shotgun (WGS) entry which is preliminary data.</text>
</comment>
<keyword evidence="3 6" id="KW-0378">Hydrolase</keyword>
<name>A0A5N8WPP6_9ACTN</name>
<evidence type="ECO:0000256" key="2">
    <source>
        <dbReference type="ARBA" id="ARBA00022670"/>
    </source>
</evidence>
<evidence type="ECO:0000259" key="5">
    <source>
        <dbReference type="PROSITE" id="PS51935"/>
    </source>
</evidence>
<evidence type="ECO:0000313" key="7">
    <source>
        <dbReference type="Proteomes" id="UP000373149"/>
    </source>
</evidence>
<keyword evidence="2" id="KW-0645">Protease</keyword>
<gene>
    <name evidence="6" type="ORF">FPZ41_07985</name>
</gene>
<evidence type="ECO:0000256" key="4">
    <source>
        <dbReference type="ARBA" id="ARBA00022807"/>
    </source>
</evidence>
<dbReference type="SUPFAM" id="SSF54001">
    <property type="entry name" value="Cysteine proteinases"/>
    <property type="match status" value="1"/>
</dbReference>
<protein>
    <submittedName>
        <fullName evidence="6">Hydrolase</fullName>
    </submittedName>
</protein>
<dbReference type="InterPro" id="IPR000064">
    <property type="entry name" value="NLP_P60_dom"/>
</dbReference>
<dbReference type="EMBL" id="VMNX01000017">
    <property type="protein sequence ID" value="MPY48508.1"/>
    <property type="molecule type" value="Genomic_DNA"/>
</dbReference>
<accession>A0A5N8WPP6</accession>
<dbReference type="Proteomes" id="UP000373149">
    <property type="component" value="Unassembled WGS sequence"/>
</dbReference>
<proteinExistence type="inferred from homology"/>
<keyword evidence="4" id="KW-0788">Thiol protease</keyword>
<evidence type="ECO:0000256" key="1">
    <source>
        <dbReference type="ARBA" id="ARBA00007074"/>
    </source>
</evidence>
<reference evidence="6 7" key="1">
    <citation type="submission" date="2019-09" db="EMBL/GenBank/DDBJ databases">
        <authorList>
            <person name="Duangmal K."/>
            <person name="Teo W.F.A."/>
            <person name="Lipun K."/>
        </authorList>
    </citation>
    <scope>NUCLEOTIDE SEQUENCE [LARGE SCALE GENOMIC DNA]</scope>
    <source>
        <strain evidence="6 7">K1PN6</strain>
    </source>
</reference>
<dbReference type="PROSITE" id="PS51935">
    <property type="entry name" value="NLPC_P60"/>
    <property type="match status" value="1"/>
</dbReference>